<evidence type="ECO:0000256" key="3">
    <source>
        <dbReference type="ARBA" id="ARBA00022448"/>
    </source>
</evidence>
<dbReference type="Pfam" id="PF00083">
    <property type="entry name" value="Sugar_tr"/>
    <property type="match status" value="1"/>
</dbReference>
<feature type="transmembrane region" description="Helical" evidence="9">
    <location>
        <begin position="101"/>
        <end position="123"/>
    </location>
</feature>
<comment type="subcellular location">
    <subcellularLocation>
        <location evidence="1">Membrane</location>
        <topology evidence="1">Multi-pass membrane protein</topology>
    </subcellularLocation>
</comment>
<dbReference type="InterPro" id="IPR005829">
    <property type="entry name" value="Sugar_transporter_CS"/>
</dbReference>
<feature type="transmembrane region" description="Helical" evidence="9">
    <location>
        <begin position="20"/>
        <end position="38"/>
    </location>
</feature>
<keyword evidence="5 9" id="KW-1133">Transmembrane helix</keyword>
<dbReference type="EMBL" id="VDEP01000035">
    <property type="protein sequence ID" value="KAA1136608.1"/>
    <property type="molecule type" value="Genomic_DNA"/>
</dbReference>
<dbReference type="InterPro" id="IPR036259">
    <property type="entry name" value="MFS_trans_sf"/>
</dbReference>
<feature type="domain" description="Major facilitator superfamily (MFS) profile" evidence="10">
    <location>
        <begin position="1"/>
        <end position="365"/>
    </location>
</feature>
<evidence type="ECO:0000256" key="8">
    <source>
        <dbReference type="RuleBase" id="RU003346"/>
    </source>
</evidence>
<comment type="caution">
    <text evidence="11">The sequence shown here is derived from an EMBL/GenBank/DDBJ whole genome shotgun (WGS) entry which is preliminary data.</text>
</comment>
<dbReference type="PROSITE" id="PS00217">
    <property type="entry name" value="SUGAR_TRANSPORT_2"/>
    <property type="match status" value="1"/>
</dbReference>
<dbReference type="PROSITE" id="PS50850">
    <property type="entry name" value="MFS"/>
    <property type="match status" value="1"/>
</dbReference>
<dbReference type="PANTHER" id="PTHR48022:SF17">
    <property type="entry name" value="HEXOSE TRANSPORTER"/>
    <property type="match status" value="1"/>
</dbReference>
<dbReference type="Proteomes" id="UP000325313">
    <property type="component" value="Unassembled WGS sequence"/>
</dbReference>
<keyword evidence="3 8" id="KW-0813">Transport</keyword>
<evidence type="ECO:0000259" key="10">
    <source>
        <dbReference type="PROSITE" id="PS50850"/>
    </source>
</evidence>
<dbReference type="PANTHER" id="PTHR48022">
    <property type="entry name" value="PLASTIDIC GLUCOSE TRANSPORTER 4"/>
    <property type="match status" value="1"/>
</dbReference>
<accession>A0A5B0SF11</accession>
<feature type="transmembrane region" description="Helical" evidence="9">
    <location>
        <begin position="77"/>
        <end position="95"/>
    </location>
</feature>
<dbReference type="AlphaFoldDB" id="A0A5B0SF11"/>
<evidence type="ECO:0000256" key="5">
    <source>
        <dbReference type="ARBA" id="ARBA00022989"/>
    </source>
</evidence>
<evidence type="ECO:0000256" key="7">
    <source>
        <dbReference type="ARBA" id="ARBA00049119"/>
    </source>
</evidence>
<feature type="transmembrane region" description="Helical" evidence="9">
    <location>
        <begin position="50"/>
        <end position="70"/>
    </location>
</feature>
<feature type="transmembrane region" description="Helical" evidence="9">
    <location>
        <begin position="310"/>
        <end position="332"/>
    </location>
</feature>
<dbReference type="InterPro" id="IPR050360">
    <property type="entry name" value="MFS_Sugar_Transporters"/>
</dbReference>
<dbReference type="NCBIfam" id="TIGR00879">
    <property type="entry name" value="SP"/>
    <property type="match status" value="1"/>
</dbReference>
<proteinExistence type="inferred from homology"/>
<comment type="catalytic activity">
    <reaction evidence="7">
        <text>myo-inositol(out) + H(+)(out) = myo-inositol(in) + H(+)(in)</text>
        <dbReference type="Rhea" id="RHEA:60364"/>
        <dbReference type="ChEBI" id="CHEBI:15378"/>
        <dbReference type="ChEBI" id="CHEBI:17268"/>
    </reaction>
</comment>
<dbReference type="PROSITE" id="PS00216">
    <property type="entry name" value="SUGAR_TRANSPORT_1"/>
    <property type="match status" value="1"/>
</dbReference>
<feature type="transmembrane region" description="Helical" evidence="9">
    <location>
        <begin position="282"/>
        <end position="304"/>
    </location>
</feature>
<dbReference type="InterPro" id="IPR020846">
    <property type="entry name" value="MFS_dom"/>
</dbReference>
<evidence type="ECO:0000256" key="2">
    <source>
        <dbReference type="ARBA" id="ARBA00010992"/>
    </source>
</evidence>
<dbReference type="InterPro" id="IPR003663">
    <property type="entry name" value="Sugar/inositol_transpt"/>
</dbReference>
<evidence type="ECO:0000256" key="4">
    <source>
        <dbReference type="ARBA" id="ARBA00022692"/>
    </source>
</evidence>
<evidence type="ECO:0000256" key="1">
    <source>
        <dbReference type="ARBA" id="ARBA00004141"/>
    </source>
</evidence>
<evidence type="ECO:0000313" key="11">
    <source>
        <dbReference type="EMBL" id="KAA1136608.1"/>
    </source>
</evidence>
<name>A0A5B0SF11_PUCGR</name>
<sequence>MTKKFDDRVIPLGEPATTRAKLVGVAMALFAAFGGFLYGYDTLTTANDSLVTSILSAGTFTGALLAYPFGDRLGRRWGVIVACLIFCIGVALQTASTDIPVFAVGRVFAGLGVGMTSCLVPMYQSECAPKWIRGAVVACYQWAITIGLLVAAIVVNATQDINNASSYRIPIGIQFVWAVILSLGLYILPESPKYLILKGREEEAKKSLSRLLSIPATSPQVLSEYDEVCESLRAERAMGTSTYADCFKSGPGKYRLRTLTGMGIQALQQLTGFFKNSGIKEAFTITIITNVVNVVMTIPGIWLVDKAGRRSLLLTGAAIMCVCEFIVAIIGLKLESSNLAGQRALISLVCIYIGAFAATWGPIAW</sequence>
<dbReference type="GO" id="GO:0005351">
    <property type="term" value="F:carbohydrate:proton symporter activity"/>
    <property type="evidence" value="ECO:0007669"/>
    <property type="project" value="TreeGrafter"/>
</dbReference>
<feature type="transmembrane region" description="Helical" evidence="9">
    <location>
        <begin position="167"/>
        <end position="188"/>
    </location>
</feature>
<feature type="transmembrane region" description="Helical" evidence="9">
    <location>
        <begin position="344"/>
        <end position="363"/>
    </location>
</feature>
<evidence type="ECO:0000313" key="12">
    <source>
        <dbReference type="Proteomes" id="UP000325313"/>
    </source>
</evidence>
<dbReference type="GO" id="GO:0016020">
    <property type="term" value="C:membrane"/>
    <property type="evidence" value="ECO:0007669"/>
    <property type="project" value="UniProtKB-SubCell"/>
</dbReference>
<dbReference type="SUPFAM" id="SSF103473">
    <property type="entry name" value="MFS general substrate transporter"/>
    <property type="match status" value="1"/>
</dbReference>
<protein>
    <recommendedName>
        <fullName evidence="10">Major facilitator superfamily (MFS) profile domain-containing protein</fullName>
    </recommendedName>
</protein>
<keyword evidence="4 9" id="KW-0812">Transmembrane</keyword>
<feature type="transmembrane region" description="Helical" evidence="9">
    <location>
        <begin position="135"/>
        <end position="155"/>
    </location>
</feature>
<dbReference type="Gene3D" id="1.20.1250.20">
    <property type="entry name" value="MFS general substrate transporter like domains"/>
    <property type="match status" value="1"/>
</dbReference>
<evidence type="ECO:0000256" key="9">
    <source>
        <dbReference type="SAM" id="Phobius"/>
    </source>
</evidence>
<evidence type="ECO:0000256" key="6">
    <source>
        <dbReference type="ARBA" id="ARBA00023136"/>
    </source>
</evidence>
<reference evidence="11 12" key="1">
    <citation type="submission" date="2019-05" db="EMBL/GenBank/DDBJ databases">
        <title>Emergence of the Ug99 lineage of the wheat stem rust pathogen through somatic hybridization.</title>
        <authorList>
            <person name="Li F."/>
            <person name="Upadhyaya N.M."/>
            <person name="Sperschneider J."/>
            <person name="Matny O."/>
            <person name="Nguyen-Phuc H."/>
            <person name="Mago R."/>
            <person name="Raley C."/>
            <person name="Miller M.E."/>
            <person name="Silverstein K.A.T."/>
            <person name="Henningsen E."/>
            <person name="Hirsch C.D."/>
            <person name="Visser B."/>
            <person name="Pretorius Z.A."/>
            <person name="Steffenson B.J."/>
            <person name="Schwessinger B."/>
            <person name="Dodds P.N."/>
            <person name="Figueroa M."/>
        </authorList>
    </citation>
    <scope>NUCLEOTIDE SEQUENCE [LARGE SCALE GENOMIC DNA]</scope>
    <source>
        <strain evidence="11 12">Ug99</strain>
    </source>
</reference>
<keyword evidence="6 9" id="KW-0472">Membrane</keyword>
<gene>
    <name evidence="11" type="ORF">PGTUg99_036315</name>
</gene>
<comment type="similarity">
    <text evidence="2 8">Belongs to the major facilitator superfamily. Sugar transporter (TC 2.A.1.1) family.</text>
</comment>
<dbReference type="PRINTS" id="PR00171">
    <property type="entry name" value="SUGRTRNSPORT"/>
</dbReference>
<organism evidence="11 12">
    <name type="scientific">Puccinia graminis f. sp. tritici</name>
    <dbReference type="NCBI Taxonomy" id="56615"/>
    <lineage>
        <taxon>Eukaryota</taxon>
        <taxon>Fungi</taxon>
        <taxon>Dikarya</taxon>
        <taxon>Basidiomycota</taxon>
        <taxon>Pucciniomycotina</taxon>
        <taxon>Pucciniomycetes</taxon>
        <taxon>Pucciniales</taxon>
        <taxon>Pucciniaceae</taxon>
        <taxon>Puccinia</taxon>
    </lineage>
</organism>
<dbReference type="InterPro" id="IPR005828">
    <property type="entry name" value="MFS_sugar_transport-like"/>
</dbReference>